<feature type="signal peptide" evidence="1">
    <location>
        <begin position="1"/>
        <end position="23"/>
    </location>
</feature>
<evidence type="ECO:0000313" key="2">
    <source>
        <dbReference type="EMBL" id="MCP1674575.1"/>
    </source>
</evidence>
<accession>A0AAE3G2E7</accession>
<dbReference type="EMBL" id="JALJXV010000003">
    <property type="protein sequence ID" value="MCP1674575.1"/>
    <property type="molecule type" value="Genomic_DNA"/>
</dbReference>
<name>A0AAE3G2E7_9GAMM</name>
<gene>
    <name evidence="2" type="ORF">J2T57_001677</name>
</gene>
<evidence type="ECO:0000256" key="1">
    <source>
        <dbReference type="SAM" id="SignalP"/>
    </source>
</evidence>
<dbReference type="AlphaFoldDB" id="A0AAE3G2E7"/>
<keyword evidence="1" id="KW-0732">Signal</keyword>
<sequence>MTRSGLQAALLAATLLATSGAAAIDLSSTLEVDASGRFPVQVDRGDLDTAVAEAIRAAGHARIIDARSGLRITLQVRGNGEVIALGMQGVIEHEGREATTIHCVHQDTALLEAPRASAVVAALANFATTLAADAARCLGRTS</sequence>
<dbReference type="Proteomes" id="UP001205843">
    <property type="component" value="Unassembled WGS sequence"/>
</dbReference>
<organism evidence="2 3">
    <name type="scientific">Natronocella acetinitrilica</name>
    <dbReference type="NCBI Taxonomy" id="414046"/>
    <lineage>
        <taxon>Bacteria</taxon>
        <taxon>Pseudomonadati</taxon>
        <taxon>Pseudomonadota</taxon>
        <taxon>Gammaproteobacteria</taxon>
        <taxon>Chromatiales</taxon>
        <taxon>Ectothiorhodospiraceae</taxon>
        <taxon>Natronocella</taxon>
    </lineage>
</organism>
<reference evidence="2" key="1">
    <citation type="submission" date="2022-03" db="EMBL/GenBank/DDBJ databases">
        <title>Genomic Encyclopedia of Type Strains, Phase III (KMG-III): the genomes of soil and plant-associated and newly described type strains.</title>
        <authorList>
            <person name="Whitman W."/>
        </authorList>
    </citation>
    <scope>NUCLEOTIDE SEQUENCE</scope>
    <source>
        <strain evidence="2">ANL 6-2</strain>
    </source>
</reference>
<protein>
    <submittedName>
        <fullName evidence="2">Uncharacterized protein</fullName>
    </submittedName>
</protein>
<comment type="caution">
    <text evidence="2">The sequence shown here is derived from an EMBL/GenBank/DDBJ whole genome shotgun (WGS) entry which is preliminary data.</text>
</comment>
<keyword evidence="3" id="KW-1185">Reference proteome</keyword>
<dbReference type="RefSeq" id="WP_253476675.1">
    <property type="nucleotide sequence ID" value="NZ_JALJXV010000003.1"/>
</dbReference>
<proteinExistence type="predicted"/>
<feature type="chain" id="PRO_5041997447" evidence="1">
    <location>
        <begin position="24"/>
        <end position="142"/>
    </location>
</feature>
<evidence type="ECO:0000313" key="3">
    <source>
        <dbReference type="Proteomes" id="UP001205843"/>
    </source>
</evidence>